<keyword evidence="1" id="KW-1133">Transmembrane helix</keyword>
<dbReference type="AlphaFoldDB" id="A0A9P8Y8N8"/>
<evidence type="ECO:0000313" key="2">
    <source>
        <dbReference type="EMBL" id="KAH7030824.1"/>
    </source>
</evidence>
<comment type="caution">
    <text evidence="2">The sequence shown here is derived from an EMBL/GenBank/DDBJ whole genome shotgun (WGS) entry which is preliminary data.</text>
</comment>
<evidence type="ECO:0000313" key="3">
    <source>
        <dbReference type="Proteomes" id="UP000756346"/>
    </source>
</evidence>
<evidence type="ECO:0000256" key="1">
    <source>
        <dbReference type="SAM" id="Phobius"/>
    </source>
</evidence>
<organism evidence="2 3">
    <name type="scientific">Microdochium trichocladiopsis</name>
    <dbReference type="NCBI Taxonomy" id="1682393"/>
    <lineage>
        <taxon>Eukaryota</taxon>
        <taxon>Fungi</taxon>
        <taxon>Dikarya</taxon>
        <taxon>Ascomycota</taxon>
        <taxon>Pezizomycotina</taxon>
        <taxon>Sordariomycetes</taxon>
        <taxon>Xylariomycetidae</taxon>
        <taxon>Xylariales</taxon>
        <taxon>Microdochiaceae</taxon>
        <taxon>Microdochium</taxon>
    </lineage>
</organism>
<dbReference type="RefSeq" id="XP_046012504.1">
    <property type="nucleotide sequence ID" value="XM_046153869.1"/>
</dbReference>
<name>A0A9P8Y8N8_9PEZI</name>
<keyword evidence="1" id="KW-0472">Membrane</keyword>
<keyword evidence="3" id="KW-1185">Reference proteome</keyword>
<proteinExistence type="predicted"/>
<protein>
    <submittedName>
        <fullName evidence="2">Uncharacterized protein</fullName>
    </submittedName>
</protein>
<reference evidence="2" key="1">
    <citation type="journal article" date="2021" name="Nat. Commun.">
        <title>Genetic determinants of endophytism in the Arabidopsis root mycobiome.</title>
        <authorList>
            <person name="Mesny F."/>
            <person name="Miyauchi S."/>
            <person name="Thiergart T."/>
            <person name="Pickel B."/>
            <person name="Atanasova L."/>
            <person name="Karlsson M."/>
            <person name="Huettel B."/>
            <person name="Barry K.W."/>
            <person name="Haridas S."/>
            <person name="Chen C."/>
            <person name="Bauer D."/>
            <person name="Andreopoulos W."/>
            <person name="Pangilinan J."/>
            <person name="LaButti K."/>
            <person name="Riley R."/>
            <person name="Lipzen A."/>
            <person name="Clum A."/>
            <person name="Drula E."/>
            <person name="Henrissat B."/>
            <person name="Kohler A."/>
            <person name="Grigoriev I.V."/>
            <person name="Martin F.M."/>
            <person name="Hacquard S."/>
        </authorList>
    </citation>
    <scope>NUCLEOTIDE SEQUENCE</scope>
    <source>
        <strain evidence="2">MPI-CAGE-CH-0230</strain>
    </source>
</reference>
<keyword evidence="1" id="KW-0812">Transmembrane</keyword>
<feature type="transmembrane region" description="Helical" evidence="1">
    <location>
        <begin position="12"/>
        <end position="32"/>
    </location>
</feature>
<dbReference type="Proteomes" id="UP000756346">
    <property type="component" value="Unassembled WGS sequence"/>
</dbReference>
<gene>
    <name evidence="2" type="ORF">B0I36DRAFT_322538</name>
</gene>
<accession>A0A9P8Y8N8</accession>
<dbReference type="GeneID" id="70183415"/>
<dbReference type="EMBL" id="JAGTJQ010000005">
    <property type="protein sequence ID" value="KAH7030824.1"/>
    <property type="molecule type" value="Genomic_DNA"/>
</dbReference>
<sequence length="75" mass="8133">MRDNKKDGRNGRIVLLATAVTGAWGLALQWSVSGGPSKPWKPGGRHSAKVIRQPGTTQRAAAPWWQIGPSFGLIW</sequence>